<protein>
    <submittedName>
        <fullName evidence="1">GGDEF domain-containing protein</fullName>
    </submittedName>
</protein>
<dbReference type="EMBL" id="CP071504">
    <property type="protein sequence ID" value="QSX29256.1"/>
    <property type="molecule type" value="Genomic_DNA"/>
</dbReference>
<dbReference type="Gene3D" id="3.30.70.270">
    <property type="match status" value="1"/>
</dbReference>
<accession>A0A974XJ00</accession>
<dbReference type="RefSeq" id="WP_207320569.1">
    <property type="nucleotide sequence ID" value="NZ_CP071501.1"/>
</dbReference>
<dbReference type="KEGG" id="scyp:JYB88_13665"/>
<proteinExistence type="predicted"/>
<name>A0A974XJ00_9GAMM</name>
<keyword evidence="2" id="KW-1185">Reference proteome</keyword>
<evidence type="ECO:0000313" key="2">
    <source>
        <dbReference type="Proteomes" id="UP000663281"/>
    </source>
</evidence>
<gene>
    <name evidence="1" type="ORF">JYB88_13665</name>
</gene>
<dbReference type="AlphaFoldDB" id="A0A974XJ00"/>
<sequence>MSATLHLRDTWLTSQSHPAISLSRWQQHTELLCQLFKAETCLIVQHLDEQAHIVTVKQQQERWTAGETLPWDELLTAMKQGEPGEHPAWQDGLIALDLHWPDTQSFGQILIACKQQPAILDTCLKLAEPVRALIQAELKHMYLMQQLEMLSFQDEHTCMLNPYGFSLMAPRQLNLSRRLGSHAGIVLLENCQSSLSMDEQQTQLRKLARVVHENMREADLAARLDNQQVVILAFVDNEANLQSLESRMKKQLLKTEPSLRVVTGYSFFSPDANIELDPMIAEANAKLQLEKQRLYPQ</sequence>
<dbReference type="InterPro" id="IPR043128">
    <property type="entry name" value="Rev_trsase/Diguanyl_cyclase"/>
</dbReference>
<evidence type="ECO:0000313" key="1">
    <source>
        <dbReference type="EMBL" id="QSX29256.1"/>
    </source>
</evidence>
<reference evidence="1 2" key="1">
    <citation type="submission" date="2021-03" db="EMBL/GenBank/DDBJ databases">
        <title>Novel species identification of genus Shewanella.</title>
        <authorList>
            <person name="Liu G."/>
            <person name="Zhang Q."/>
        </authorList>
    </citation>
    <scope>NUCLEOTIDE SEQUENCE [LARGE SCALE GENOMIC DNA]</scope>
    <source>
        <strain evidence="1 2">FJAT-53726</strain>
    </source>
</reference>
<dbReference type="Proteomes" id="UP000663281">
    <property type="component" value="Chromosome"/>
</dbReference>
<organism evidence="1 2">
    <name type="scientific">Shewanella cyperi</name>
    <dbReference type="NCBI Taxonomy" id="2814292"/>
    <lineage>
        <taxon>Bacteria</taxon>
        <taxon>Pseudomonadati</taxon>
        <taxon>Pseudomonadota</taxon>
        <taxon>Gammaproteobacteria</taxon>
        <taxon>Alteromonadales</taxon>
        <taxon>Shewanellaceae</taxon>
        <taxon>Shewanella</taxon>
    </lineage>
</organism>